<dbReference type="SUPFAM" id="SSF64005">
    <property type="entry name" value="Undecaprenyl diphosphate synthase"/>
    <property type="match status" value="1"/>
</dbReference>
<dbReference type="Gene3D" id="3.40.1180.10">
    <property type="entry name" value="Decaprenyl diphosphate synthase-like"/>
    <property type="match status" value="1"/>
</dbReference>
<keyword evidence="2" id="KW-0479">Metal-binding</keyword>
<dbReference type="NCBIfam" id="NF011405">
    <property type="entry name" value="PRK14830.1"/>
    <property type="match status" value="1"/>
</dbReference>
<dbReference type="EC" id="2.5.1.-" evidence="2"/>
<reference evidence="4" key="1">
    <citation type="submission" date="2018-02" db="EMBL/GenBank/DDBJ databases">
        <authorList>
            <person name="Holder M.E."/>
            <person name="Ajami N.J."/>
            <person name="Petrosino J.F."/>
        </authorList>
    </citation>
    <scope>NUCLEOTIDE SEQUENCE [LARGE SCALE GENOMIC DNA]</scope>
    <source>
        <strain evidence="4">CCUG 47711</strain>
    </source>
</reference>
<keyword evidence="2" id="KW-0460">Magnesium</keyword>
<dbReference type="InterPro" id="IPR018520">
    <property type="entry name" value="UPP_synth-like_CS"/>
</dbReference>
<evidence type="ECO:0000313" key="3">
    <source>
        <dbReference type="EMBL" id="AVM43118.1"/>
    </source>
</evidence>
<evidence type="ECO:0000256" key="1">
    <source>
        <dbReference type="ARBA" id="ARBA00022679"/>
    </source>
</evidence>
<dbReference type="HAMAP" id="MF_01139">
    <property type="entry name" value="ISPT"/>
    <property type="match status" value="1"/>
</dbReference>
<dbReference type="InterPro" id="IPR001441">
    <property type="entry name" value="UPP_synth-like"/>
</dbReference>
<dbReference type="GO" id="GO:0016094">
    <property type="term" value="P:polyprenol biosynthetic process"/>
    <property type="evidence" value="ECO:0007669"/>
    <property type="project" value="TreeGrafter"/>
</dbReference>
<dbReference type="Pfam" id="PF01255">
    <property type="entry name" value="Prenyltransf"/>
    <property type="match status" value="1"/>
</dbReference>
<feature type="active site" description="Proton acceptor" evidence="2">
    <location>
        <position position="87"/>
    </location>
</feature>
<dbReference type="GO" id="GO:0045547">
    <property type="term" value="F:ditrans,polycis-polyprenyl diphosphate synthase [(2E,6E)-farnesyl diphosphate specific] activity"/>
    <property type="evidence" value="ECO:0007669"/>
    <property type="project" value="TreeGrafter"/>
</dbReference>
<feature type="binding site" evidence="2">
    <location>
        <position position="226"/>
    </location>
    <ligand>
        <name>Mg(2+)</name>
        <dbReference type="ChEBI" id="CHEBI:18420"/>
    </ligand>
</feature>
<dbReference type="GO" id="GO:0000287">
    <property type="term" value="F:magnesium ion binding"/>
    <property type="evidence" value="ECO:0007669"/>
    <property type="project" value="UniProtKB-UniRule"/>
</dbReference>
<feature type="binding site" evidence="2">
    <location>
        <position position="90"/>
    </location>
    <ligand>
        <name>substrate</name>
    </ligand>
</feature>
<organism evidence="3 4">
    <name type="scientific">Fastidiosipila sanguinis</name>
    <dbReference type="NCBI Taxonomy" id="236753"/>
    <lineage>
        <taxon>Bacteria</taxon>
        <taxon>Bacillati</taxon>
        <taxon>Bacillota</taxon>
        <taxon>Clostridia</taxon>
        <taxon>Eubacteriales</taxon>
        <taxon>Oscillospiraceae</taxon>
        <taxon>Fastidiosipila</taxon>
    </lineage>
</organism>
<sequence length="260" mass="30084">MSTFFNRNKSNSDSEQIGSEDLESFDDIIVPDHIAMIMDGNGRWAKQRELSRSEGHLEGAKTLYSIVDFCRKINLKYLTVYAFSTENWLRPKSEVNFLMSLLKNMFNKYIKEIVDGNIRVRILGDKNNIPKATLSIIEKAEKQSENNTGLQFIIAFNYGGRREIANAAKEIAKAYSNGDISLNDINEDNFHNYLYLPDVPDPDLIIRSSGEMRISNFLLWQLAYSEFWVSDILWPDFKPENLVEAIRDFNNRDRRYGGIK</sequence>
<dbReference type="InterPro" id="IPR036424">
    <property type="entry name" value="UPP_synth-like_sf"/>
</dbReference>
<comment type="subunit">
    <text evidence="2">Homodimer.</text>
</comment>
<dbReference type="RefSeq" id="WP_106013063.1">
    <property type="nucleotide sequence ID" value="NZ_CP027226.1"/>
</dbReference>
<comment type="function">
    <text evidence="2">Catalyzes the condensation of isopentenyl diphosphate (IPP) with allylic pyrophosphates generating different type of terpenoids.</text>
</comment>
<dbReference type="NCBIfam" id="TIGR00055">
    <property type="entry name" value="uppS"/>
    <property type="match status" value="1"/>
</dbReference>
<proteinExistence type="inferred from homology"/>
<name>A0A2S0KQ29_9FIRM</name>
<feature type="binding site" evidence="2">
    <location>
        <position position="56"/>
    </location>
    <ligand>
        <name>substrate</name>
    </ligand>
</feature>
<protein>
    <recommendedName>
        <fullName evidence="2">Isoprenyl transferase</fullName>
        <ecNumber evidence="2">2.5.1.-</ecNumber>
    </recommendedName>
</protein>
<feature type="binding site" evidence="2">
    <location>
        <position position="52"/>
    </location>
    <ligand>
        <name>substrate</name>
    </ligand>
</feature>
<dbReference type="PANTHER" id="PTHR10291:SF0">
    <property type="entry name" value="DEHYDRODOLICHYL DIPHOSPHATE SYNTHASE 2"/>
    <property type="match status" value="1"/>
</dbReference>
<dbReference type="KEGG" id="fsa:C5Q98_02560"/>
<keyword evidence="1 2" id="KW-0808">Transferase</keyword>
<dbReference type="Proteomes" id="UP000237947">
    <property type="component" value="Chromosome"/>
</dbReference>
<feature type="binding site" evidence="2">
    <location>
        <position position="207"/>
    </location>
    <ligand>
        <name>substrate</name>
    </ligand>
</feature>
<keyword evidence="4" id="KW-1185">Reference proteome</keyword>
<dbReference type="EMBL" id="CP027226">
    <property type="protein sequence ID" value="AVM43118.1"/>
    <property type="molecule type" value="Genomic_DNA"/>
</dbReference>
<dbReference type="PROSITE" id="PS01066">
    <property type="entry name" value="UPP_SYNTHASE"/>
    <property type="match status" value="1"/>
</dbReference>
<dbReference type="CDD" id="cd00475">
    <property type="entry name" value="Cis_IPPS"/>
    <property type="match status" value="1"/>
</dbReference>
<evidence type="ECO:0000313" key="4">
    <source>
        <dbReference type="Proteomes" id="UP000237947"/>
    </source>
</evidence>
<feature type="binding site" evidence="2">
    <location>
        <begin position="84"/>
        <end position="86"/>
    </location>
    <ligand>
        <name>substrate</name>
    </ligand>
</feature>
<evidence type="ECO:0000256" key="2">
    <source>
        <dbReference type="HAMAP-Rule" id="MF_01139"/>
    </source>
</evidence>
<dbReference type="FunFam" id="3.40.1180.10:FF:000001">
    <property type="entry name" value="(2E,6E)-farnesyl-diphosphate-specific ditrans,polycis-undecaprenyl-diphosphate synthase"/>
    <property type="match status" value="1"/>
</dbReference>
<gene>
    <name evidence="3" type="ORF">C5Q98_02560</name>
</gene>
<dbReference type="OrthoDB" id="4191603at2"/>
<feature type="binding site" evidence="2">
    <location>
        <begin position="213"/>
        <end position="215"/>
    </location>
    <ligand>
        <name>substrate</name>
    </ligand>
</feature>
<feature type="binding site" evidence="2">
    <location>
        <position position="39"/>
    </location>
    <ligand>
        <name>Mg(2+)</name>
        <dbReference type="ChEBI" id="CHEBI:18420"/>
    </ligand>
</feature>
<feature type="binding site" evidence="2">
    <location>
        <position position="44"/>
    </location>
    <ligand>
        <name>substrate</name>
    </ligand>
</feature>
<comment type="cofactor">
    <cofactor evidence="2">
        <name>Mg(2+)</name>
        <dbReference type="ChEBI" id="CHEBI:18420"/>
    </cofactor>
    <text evidence="2">Binds 2 magnesium ions per subunit.</text>
</comment>
<feature type="active site" evidence="2">
    <location>
        <position position="39"/>
    </location>
</feature>
<dbReference type="AlphaFoldDB" id="A0A2S0KQ29"/>
<accession>A0A2S0KQ29</accession>
<feature type="binding site" evidence="2">
    <location>
        <begin position="40"/>
        <end position="43"/>
    </location>
    <ligand>
        <name>substrate</name>
    </ligand>
</feature>
<comment type="similarity">
    <text evidence="2">Belongs to the UPP synthase family.</text>
</comment>
<feature type="binding site" evidence="2">
    <location>
        <position position="88"/>
    </location>
    <ligand>
        <name>substrate</name>
    </ligand>
</feature>
<dbReference type="PANTHER" id="PTHR10291">
    <property type="entry name" value="DEHYDRODOLICHYL DIPHOSPHATE SYNTHASE FAMILY MEMBER"/>
    <property type="match status" value="1"/>
</dbReference>